<organism evidence="2 3">
    <name type="scientific">Paenibacillus contaminans</name>
    <dbReference type="NCBI Taxonomy" id="450362"/>
    <lineage>
        <taxon>Bacteria</taxon>
        <taxon>Bacillati</taxon>
        <taxon>Bacillota</taxon>
        <taxon>Bacilli</taxon>
        <taxon>Bacillales</taxon>
        <taxon>Paenibacillaceae</taxon>
        <taxon>Paenibacillus</taxon>
    </lineage>
</organism>
<gene>
    <name evidence="2" type="ORF">DQG23_00500</name>
</gene>
<keyword evidence="1" id="KW-0175">Coiled coil</keyword>
<dbReference type="OrthoDB" id="1682562at2"/>
<dbReference type="InterPro" id="IPR046118">
    <property type="entry name" value="DUF6115"/>
</dbReference>
<sequence>MEDWVMLSLLGVGCIVASRFIPDKASAPAANMVRELEETMEHFASEIEEENKQLLDSVSQMKQTHEQQVNKLTHKIETLEKQSHELSSELKQLIFSKLQAIENGNAYPAAASASETISEKQEDKTPLIPSSAVEQREDEQQQTVSIGLRDRFAHIFDLYDEGKSIEHIAKKLGLTKGEINLILQLAKQEEENRE</sequence>
<evidence type="ECO:0000313" key="2">
    <source>
        <dbReference type="EMBL" id="RAV22733.1"/>
    </source>
</evidence>
<reference evidence="2 3" key="1">
    <citation type="journal article" date="2009" name="Int. J. Syst. Evol. Microbiol.">
        <title>Paenibacillus contaminans sp. nov., isolated from a contaminated laboratory plate.</title>
        <authorList>
            <person name="Chou J.H."/>
            <person name="Lee J.H."/>
            <person name="Lin M.C."/>
            <person name="Chang P.S."/>
            <person name="Arun A.B."/>
            <person name="Young C.C."/>
            <person name="Chen W.M."/>
        </authorList>
    </citation>
    <scope>NUCLEOTIDE SEQUENCE [LARGE SCALE GENOMIC DNA]</scope>
    <source>
        <strain evidence="2 3">CKOBP-6</strain>
    </source>
</reference>
<dbReference type="Pfam" id="PF19610">
    <property type="entry name" value="DUF6115"/>
    <property type="match status" value="1"/>
</dbReference>
<protein>
    <submittedName>
        <fullName evidence="2">Uncharacterized protein</fullName>
    </submittedName>
</protein>
<name>A0A329MW05_9BACL</name>
<comment type="caution">
    <text evidence="2">The sequence shown here is derived from an EMBL/GenBank/DDBJ whole genome shotgun (WGS) entry which is preliminary data.</text>
</comment>
<accession>A0A329MW05</accession>
<keyword evidence="3" id="KW-1185">Reference proteome</keyword>
<evidence type="ECO:0000256" key="1">
    <source>
        <dbReference type="SAM" id="Coils"/>
    </source>
</evidence>
<feature type="coiled-coil region" evidence="1">
    <location>
        <begin position="33"/>
        <end position="89"/>
    </location>
</feature>
<dbReference type="RefSeq" id="WP_113028844.1">
    <property type="nucleotide sequence ID" value="NZ_QMFB01000001.1"/>
</dbReference>
<dbReference type="EMBL" id="QMFB01000001">
    <property type="protein sequence ID" value="RAV22733.1"/>
    <property type="molecule type" value="Genomic_DNA"/>
</dbReference>
<evidence type="ECO:0000313" key="3">
    <source>
        <dbReference type="Proteomes" id="UP000250369"/>
    </source>
</evidence>
<dbReference type="Proteomes" id="UP000250369">
    <property type="component" value="Unassembled WGS sequence"/>
</dbReference>
<dbReference type="AlphaFoldDB" id="A0A329MW05"/>
<proteinExistence type="predicted"/>